<comment type="caution">
    <text evidence="1">The sequence shown here is derived from an EMBL/GenBank/DDBJ whole genome shotgun (WGS) entry which is preliminary data.</text>
</comment>
<evidence type="ECO:0008006" key="3">
    <source>
        <dbReference type="Google" id="ProtNLM"/>
    </source>
</evidence>
<name>A0ABR3WJ64_9PEZI</name>
<evidence type="ECO:0000313" key="1">
    <source>
        <dbReference type="EMBL" id="KAL1862895.1"/>
    </source>
</evidence>
<reference evidence="1 2" key="1">
    <citation type="journal article" date="2024" name="IMA Fungus">
        <title>IMA Genome - F19 : A genome assembly and annotation guide to empower mycologists, including annotated draft genome sequences of Ceratocystis pirilliformis, Diaporthe australafricana, Fusarium ophioides, Paecilomyces lecythidis, and Sporothrix stenoceras.</title>
        <authorList>
            <person name="Aylward J."/>
            <person name="Wilson A.M."/>
            <person name="Visagie C.M."/>
            <person name="Spraker J."/>
            <person name="Barnes I."/>
            <person name="Buitendag C."/>
            <person name="Ceriani C."/>
            <person name="Del Mar Angel L."/>
            <person name="du Plessis D."/>
            <person name="Fuchs T."/>
            <person name="Gasser K."/>
            <person name="Kramer D."/>
            <person name="Li W."/>
            <person name="Munsamy K."/>
            <person name="Piso A."/>
            <person name="Price J.L."/>
            <person name="Sonnekus B."/>
            <person name="Thomas C."/>
            <person name="van der Nest A."/>
            <person name="van Dijk A."/>
            <person name="van Heerden A."/>
            <person name="van Vuuren N."/>
            <person name="Yilmaz N."/>
            <person name="Duong T.A."/>
            <person name="van der Merwe N.A."/>
            <person name="Wingfield M.J."/>
            <person name="Wingfield B.D."/>
        </authorList>
    </citation>
    <scope>NUCLEOTIDE SEQUENCE [LARGE SCALE GENOMIC DNA]</scope>
    <source>
        <strain evidence="1 2">CMW 18300</strain>
    </source>
</reference>
<dbReference type="InterPro" id="IPR011333">
    <property type="entry name" value="SKP1/BTB/POZ_sf"/>
</dbReference>
<sequence>MISQEGQTGKVTITNFEQADVDCLLKFVYTGVIELQKSYPTQGSLAALMKIWKMADYFCLSDLHDLVIRAATQGVQKMALSFCAADPPPAGDPKRRQLYRDEFEPAVKALYRDEMEALKTEFAPLVLGLAVNSIHSLFHIEEFEKLLQDVPSFSSDWAIALMKGLANSPWLPKGGIPDECDECEEKVDKGVVNTFGPMCRSSSQVLCRYCFGSPALTDWKFKKL</sequence>
<protein>
    <recommendedName>
        <fullName evidence="3">BTB domain-containing protein</fullName>
    </recommendedName>
</protein>
<dbReference type="Proteomes" id="UP001583177">
    <property type="component" value="Unassembled WGS sequence"/>
</dbReference>
<dbReference type="Gene3D" id="3.30.710.10">
    <property type="entry name" value="Potassium Channel Kv1.1, Chain A"/>
    <property type="match status" value="1"/>
</dbReference>
<gene>
    <name evidence="1" type="ORF">Daus18300_008225</name>
</gene>
<organism evidence="1 2">
    <name type="scientific">Diaporthe australafricana</name>
    <dbReference type="NCBI Taxonomy" id="127596"/>
    <lineage>
        <taxon>Eukaryota</taxon>
        <taxon>Fungi</taxon>
        <taxon>Dikarya</taxon>
        <taxon>Ascomycota</taxon>
        <taxon>Pezizomycotina</taxon>
        <taxon>Sordariomycetes</taxon>
        <taxon>Sordariomycetidae</taxon>
        <taxon>Diaporthales</taxon>
        <taxon>Diaporthaceae</taxon>
        <taxon>Diaporthe</taxon>
    </lineage>
</organism>
<evidence type="ECO:0000313" key="2">
    <source>
        <dbReference type="Proteomes" id="UP001583177"/>
    </source>
</evidence>
<accession>A0ABR3WJ64</accession>
<dbReference type="EMBL" id="JAWRVE010000076">
    <property type="protein sequence ID" value="KAL1862895.1"/>
    <property type="molecule type" value="Genomic_DNA"/>
</dbReference>
<proteinExistence type="predicted"/>
<keyword evidence="2" id="KW-1185">Reference proteome</keyword>